<reference evidence="10 11" key="1">
    <citation type="submission" date="2019-08" db="EMBL/GenBank/DDBJ databases">
        <title>Complete genome sequence of Terriglobus albidus strain ORNL.</title>
        <authorList>
            <person name="Podar M."/>
        </authorList>
    </citation>
    <scope>NUCLEOTIDE SEQUENCE [LARGE SCALE GENOMIC DNA]</scope>
    <source>
        <strain evidence="10 11">ORNL</strain>
    </source>
</reference>
<dbReference type="PANTHER" id="PTHR30026:SF20">
    <property type="entry name" value="OUTER MEMBRANE PROTEIN TOLC"/>
    <property type="match status" value="1"/>
</dbReference>
<dbReference type="GO" id="GO:1990281">
    <property type="term" value="C:efflux pump complex"/>
    <property type="evidence" value="ECO:0007669"/>
    <property type="project" value="TreeGrafter"/>
</dbReference>
<dbReference type="GO" id="GO:0015562">
    <property type="term" value="F:efflux transmembrane transporter activity"/>
    <property type="evidence" value="ECO:0007669"/>
    <property type="project" value="InterPro"/>
</dbReference>
<dbReference type="PANTHER" id="PTHR30026">
    <property type="entry name" value="OUTER MEMBRANE PROTEIN TOLC"/>
    <property type="match status" value="1"/>
</dbReference>
<organism evidence="10 11">
    <name type="scientific">Terriglobus albidus</name>
    <dbReference type="NCBI Taxonomy" id="1592106"/>
    <lineage>
        <taxon>Bacteria</taxon>
        <taxon>Pseudomonadati</taxon>
        <taxon>Acidobacteriota</taxon>
        <taxon>Terriglobia</taxon>
        <taxon>Terriglobales</taxon>
        <taxon>Acidobacteriaceae</taxon>
        <taxon>Terriglobus</taxon>
    </lineage>
</organism>
<keyword evidence="4" id="KW-1134">Transmembrane beta strand</keyword>
<gene>
    <name evidence="10" type="ORF">FTW19_23385</name>
</gene>
<evidence type="ECO:0000256" key="1">
    <source>
        <dbReference type="ARBA" id="ARBA00004442"/>
    </source>
</evidence>
<evidence type="ECO:0000256" key="7">
    <source>
        <dbReference type="ARBA" id="ARBA00023237"/>
    </source>
</evidence>
<proteinExistence type="inferred from homology"/>
<comment type="similarity">
    <text evidence="2">Belongs to the outer membrane factor (OMF) (TC 1.B.17) family.</text>
</comment>
<dbReference type="Proteomes" id="UP000321820">
    <property type="component" value="Chromosome"/>
</dbReference>
<evidence type="ECO:0000256" key="3">
    <source>
        <dbReference type="ARBA" id="ARBA00022448"/>
    </source>
</evidence>
<feature type="chain" id="PRO_5022769349" evidence="9">
    <location>
        <begin position="26"/>
        <end position="465"/>
    </location>
</feature>
<dbReference type="GO" id="GO:0009279">
    <property type="term" value="C:cell outer membrane"/>
    <property type="evidence" value="ECO:0007669"/>
    <property type="project" value="UniProtKB-SubCell"/>
</dbReference>
<dbReference type="InterPro" id="IPR003423">
    <property type="entry name" value="OMP_efflux"/>
</dbReference>
<keyword evidence="11" id="KW-1185">Reference proteome</keyword>
<dbReference type="GO" id="GO:0015288">
    <property type="term" value="F:porin activity"/>
    <property type="evidence" value="ECO:0007669"/>
    <property type="project" value="TreeGrafter"/>
</dbReference>
<dbReference type="Gene3D" id="1.20.1600.10">
    <property type="entry name" value="Outer membrane efflux proteins (OEP)"/>
    <property type="match status" value="1"/>
</dbReference>
<evidence type="ECO:0000313" key="11">
    <source>
        <dbReference type="Proteomes" id="UP000321820"/>
    </source>
</evidence>
<evidence type="ECO:0000256" key="5">
    <source>
        <dbReference type="ARBA" id="ARBA00022692"/>
    </source>
</evidence>
<evidence type="ECO:0000313" key="10">
    <source>
        <dbReference type="EMBL" id="QEE30675.1"/>
    </source>
</evidence>
<keyword evidence="5" id="KW-0812">Transmembrane</keyword>
<keyword evidence="7" id="KW-0998">Cell outer membrane</keyword>
<evidence type="ECO:0000256" key="9">
    <source>
        <dbReference type="SAM" id="SignalP"/>
    </source>
</evidence>
<name>A0A5B9EHN8_9BACT</name>
<dbReference type="KEGG" id="talb:FTW19_23385"/>
<dbReference type="OrthoDB" id="106830at2"/>
<dbReference type="Pfam" id="PF02321">
    <property type="entry name" value="OEP"/>
    <property type="match status" value="2"/>
</dbReference>
<dbReference type="EMBL" id="CP042806">
    <property type="protein sequence ID" value="QEE30675.1"/>
    <property type="molecule type" value="Genomic_DNA"/>
</dbReference>
<evidence type="ECO:0000256" key="4">
    <source>
        <dbReference type="ARBA" id="ARBA00022452"/>
    </source>
</evidence>
<dbReference type="RefSeq" id="WP_147649975.1">
    <property type="nucleotide sequence ID" value="NZ_CP042806.1"/>
</dbReference>
<keyword evidence="9" id="KW-0732">Signal</keyword>
<keyword evidence="8" id="KW-0175">Coiled coil</keyword>
<feature type="coiled-coil region" evidence="8">
    <location>
        <begin position="362"/>
        <end position="389"/>
    </location>
</feature>
<accession>A0A5B9EHN8</accession>
<dbReference type="AlphaFoldDB" id="A0A5B9EHN8"/>
<sequence>MNLIRISCFASLGMLVSVASSGVRAQEAASPLTLAAVVDDAAKNYPAIRISQEELNASVARIQLARTAYLPRLDATAQFNRGTRNNVFGSLLPQSIIPPMSGPVIGTNNGGSVWGSAAGVLINWQPFDFGTRSANVHAAEAARDRAAAANLRTQLEVETASADAYLSVLASTQAMKAAQTAVDNWETLRQSIHALASAELRPGADESRVNAEKAAAANQLALAQQAADMSVATLHKFQSAPVAGVTPQTKLLSSVPTANGAENPLAVSENPIMAERKATTAENAAQLHAIERSWAPQFNLEGAAYGRGTGAETDGRRLTGTNGLAPNIGNYVAGVNITFPVLDFASMHAKAAAQSATLRAARANEDLTARNLQEQFAQAQAELRASETIAQNTPTQLEAAQTALNQATARYKAGLVPVDDVAQAQRLQVQAEIDNAIARLNVWRAFLKLQYLRGDLQPFLQEANR</sequence>
<keyword evidence="3" id="KW-0813">Transport</keyword>
<dbReference type="SUPFAM" id="SSF56954">
    <property type="entry name" value="Outer membrane efflux proteins (OEP)"/>
    <property type="match status" value="1"/>
</dbReference>
<dbReference type="InterPro" id="IPR051906">
    <property type="entry name" value="TolC-like"/>
</dbReference>
<protein>
    <submittedName>
        <fullName evidence="10">TolC family protein</fullName>
    </submittedName>
</protein>
<comment type="subcellular location">
    <subcellularLocation>
        <location evidence="1">Cell outer membrane</location>
    </subcellularLocation>
</comment>
<evidence type="ECO:0000256" key="2">
    <source>
        <dbReference type="ARBA" id="ARBA00007613"/>
    </source>
</evidence>
<feature type="signal peptide" evidence="9">
    <location>
        <begin position="1"/>
        <end position="25"/>
    </location>
</feature>
<keyword evidence="6" id="KW-0472">Membrane</keyword>
<evidence type="ECO:0000256" key="6">
    <source>
        <dbReference type="ARBA" id="ARBA00023136"/>
    </source>
</evidence>
<evidence type="ECO:0000256" key="8">
    <source>
        <dbReference type="SAM" id="Coils"/>
    </source>
</evidence>